<feature type="chain" id="PRO_5043644981" evidence="3">
    <location>
        <begin position="23"/>
        <end position="879"/>
    </location>
</feature>
<gene>
    <name evidence="5" type="ORF">Q4521_19595</name>
</gene>
<dbReference type="InterPro" id="IPR001547">
    <property type="entry name" value="Glyco_hydro_5"/>
</dbReference>
<comment type="caution">
    <text evidence="5">The sequence shown here is derived from an EMBL/GenBank/DDBJ whole genome shotgun (WGS) entry which is preliminary data.</text>
</comment>
<protein>
    <submittedName>
        <fullName evidence="5">Cellulase family glycosylhydrolase</fullName>
    </submittedName>
</protein>
<reference evidence="5" key="1">
    <citation type="submission" date="2023-07" db="EMBL/GenBank/DDBJ databases">
        <title>Genome content predicts the carbon catabolic preferences of heterotrophic bacteria.</title>
        <authorList>
            <person name="Gralka M."/>
        </authorList>
    </citation>
    <scope>NUCLEOTIDE SEQUENCE</scope>
    <source>
        <strain evidence="5">I3M17_2</strain>
    </source>
</reference>
<dbReference type="Proteomes" id="UP001169760">
    <property type="component" value="Unassembled WGS sequence"/>
</dbReference>
<dbReference type="GO" id="GO:0004553">
    <property type="term" value="F:hydrolase activity, hydrolyzing O-glycosyl compounds"/>
    <property type="evidence" value="ECO:0007669"/>
    <property type="project" value="InterPro"/>
</dbReference>
<dbReference type="GO" id="GO:0000272">
    <property type="term" value="P:polysaccharide catabolic process"/>
    <property type="evidence" value="ECO:0007669"/>
    <property type="project" value="InterPro"/>
</dbReference>
<dbReference type="Gene3D" id="3.20.20.80">
    <property type="entry name" value="Glycosidases"/>
    <property type="match status" value="1"/>
</dbReference>
<evidence type="ECO:0000256" key="1">
    <source>
        <dbReference type="ARBA" id="ARBA00022801"/>
    </source>
</evidence>
<dbReference type="PROSITE" id="PS51257">
    <property type="entry name" value="PROKAR_LIPOPROTEIN"/>
    <property type="match status" value="1"/>
</dbReference>
<evidence type="ECO:0000256" key="3">
    <source>
        <dbReference type="SAM" id="SignalP"/>
    </source>
</evidence>
<keyword evidence="3" id="KW-0732">Signal</keyword>
<keyword evidence="1" id="KW-0378">Hydrolase</keyword>
<sequence length="879" mass="95130">MKRKLNYLALVASTLLFVGCGGDNLLNDAGNDIDPMLPAPDTEIPDDRPYPPADAAVITTTDSQILDVSGAPVLLRGINLQYGDNPLVRYDAIEPIAEVGSNVVRLQLRETTTADELEAALGKVVEQNMIAMVMFWEEEGKITCTEDDEYLFEKVEELWLDEWIPVLAQRRFQGHLMINIANEWGPLNIWNANSTGYSGYIDTYKILIRKFRQAGFKVPLVIDAPHCGQDHNAFLGGRGRELMAADDEKNLVLSVHAYGARWNSSNEIIRAMGQLKAEKVPVVFGEFGGSGVMGAESIDHLDLIRIGAGERAMFFDIPWGADNDKAAFVKMLDAPLNLNNATISFDLFADDDFVDDGNLAIVVYLKDANWNYANLGWNQANSWTGDSWNTIRYSLSDASSIGGYVSEGFNLAQVQQIGFELVANGKPVDVNANIKIDNLVISSGGVSGPMYSEDFNADTGSWGSAWGAPVTLTQVDSSLSVAPQWSGDATDLALSMNALGSIDPGIDFSQELTITANIYLPAEYASEADLFIKFFGQFGEDWGGWADTNTLGAGDFTAGAWNEVVFTGNFSASADVSVVQRFGMQLGGVSTSKSEAILIDSLVVEGPPEEAPTATQFIATFDSDVDGYESLSASWDSAEVVLASVDGALSVTPDWSSRDQVALNRANIVAEDEIDFSGPITIKADVFLPAGYADSGLWFQFFLQDGNWTPFTVPGFNISNFAPGDWASIEVTVSEFPEGFDTALKPQMFGIQWGGATVDGAVLIDNVEIIGVTEDTEAEVVLAIDFAEEQEVADFGFDYAEGSLTEELLSEARIWAYGTEPFGWLAWSWKGNGVGFEALDMSSEEDAVALTQRGTDLVDGEHGILLTGQSANFGAEEVE</sequence>
<evidence type="ECO:0000313" key="6">
    <source>
        <dbReference type="Proteomes" id="UP001169760"/>
    </source>
</evidence>
<feature type="signal peptide" evidence="3">
    <location>
        <begin position="1"/>
        <end position="22"/>
    </location>
</feature>
<organism evidence="5 6">
    <name type="scientific">Saccharophagus degradans</name>
    <dbReference type="NCBI Taxonomy" id="86304"/>
    <lineage>
        <taxon>Bacteria</taxon>
        <taxon>Pseudomonadati</taxon>
        <taxon>Pseudomonadota</taxon>
        <taxon>Gammaproteobacteria</taxon>
        <taxon>Cellvibrionales</taxon>
        <taxon>Cellvibrionaceae</taxon>
        <taxon>Saccharophagus</taxon>
    </lineage>
</organism>
<keyword evidence="2" id="KW-0326">Glycosidase</keyword>
<feature type="domain" description="Glycoside hydrolase family 5" evidence="4">
    <location>
        <begin position="67"/>
        <end position="294"/>
    </location>
</feature>
<evidence type="ECO:0000259" key="4">
    <source>
        <dbReference type="Pfam" id="PF00150"/>
    </source>
</evidence>
<name>A0AAW7XD66_9GAMM</name>
<dbReference type="SUPFAM" id="SSF51445">
    <property type="entry name" value="(Trans)glycosidases"/>
    <property type="match status" value="1"/>
</dbReference>
<evidence type="ECO:0000313" key="5">
    <source>
        <dbReference type="EMBL" id="MDO6424703.1"/>
    </source>
</evidence>
<evidence type="ECO:0000256" key="2">
    <source>
        <dbReference type="ARBA" id="ARBA00023295"/>
    </source>
</evidence>
<dbReference type="Gene3D" id="2.60.120.260">
    <property type="entry name" value="Galactose-binding domain-like"/>
    <property type="match status" value="2"/>
</dbReference>
<accession>A0AAW7XD66</accession>
<dbReference type="EMBL" id="JAUOPB010000016">
    <property type="protein sequence ID" value="MDO6424703.1"/>
    <property type="molecule type" value="Genomic_DNA"/>
</dbReference>
<proteinExistence type="predicted"/>
<dbReference type="Pfam" id="PF00150">
    <property type="entry name" value="Cellulase"/>
    <property type="match status" value="1"/>
</dbReference>
<dbReference type="InterPro" id="IPR017853">
    <property type="entry name" value="GH"/>
</dbReference>
<dbReference type="RefSeq" id="WP_303493902.1">
    <property type="nucleotide sequence ID" value="NZ_JAUOPB010000016.1"/>
</dbReference>
<dbReference type="AlphaFoldDB" id="A0AAW7XD66"/>